<evidence type="ECO:0000313" key="2">
    <source>
        <dbReference type="EMBL" id="MDI5965793.1"/>
    </source>
</evidence>
<name>A0ABT6W7Y6_9ACTN</name>
<feature type="region of interest" description="Disordered" evidence="1">
    <location>
        <begin position="29"/>
        <end position="80"/>
    </location>
</feature>
<organism evidence="2 3">
    <name type="scientific">Streptantibioticus silvisoli</name>
    <dbReference type="NCBI Taxonomy" id="2705255"/>
    <lineage>
        <taxon>Bacteria</taxon>
        <taxon>Bacillati</taxon>
        <taxon>Actinomycetota</taxon>
        <taxon>Actinomycetes</taxon>
        <taxon>Kitasatosporales</taxon>
        <taxon>Streptomycetaceae</taxon>
        <taxon>Streptantibioticus</taxon>
    </lineage>
</organism>
<sequence>MTDVDPDDITVMRCQGDLRAYLRAQIAEGVARRDAKPAPQQQPTPTGRRPGEWPAGTHPPSQHFCPPDCPCPIEEPEATP</sequence>
<keyword evidence="3" id="KW-1185">Reference proteome</keyword>
<dbReference type="Proteomes" id="UP001156398">
    <property type="component" value="Unassembled WGS sequence"/>
</dbReference>
<dbReference type="EMBL" id="JAAGKO020000040">
    <property type="protein sequence ID" value="MDI5965793.1"/>
    <property type="molecule type" value="Genomic_DNA"/>
</dbReference>
<comment type="caution">
    <text evidence="2">The sequence shown here is derived from an EMBL/GenBank/DDBJ whole genome shotgun (WGS) entry which is preliminary data.</text>
</comment>
<gene>
    <name evidence="2" type="ORF">POF43_024205</name>
</gene>
<evidence type="ECO:0000256" key="1">
    <source>
        <dbReference type="SAM" id="MobiDB-lite"/>
    </source>
</evidence>
<dbReference type="RefSeq" id="WP_282704746.1">
    <property type="nucleotide sequence ID" value="NZ_JAAGKO020000040.1"/>
</dbReference>
<reference evidence="2 3" key="1">
    <citation type="submission" date="2023-05" db="EMBL/GenBank/DDBJ databases">
        <title>Streptantibioticus silvisoli sp. nov., acidotolerant actinomycetes 1 from pine litter.</title>
        <authorList>
            <person name="Swiecimska M."/>
            <person name="Golinska P."/>
            <person name="Sangal V."/>
            <person name="Wachnowicz B."/>
            <person name="Goodfellow M."/>
        </authorList>
    </citation>
    <scope>NUCLEOTIDE SEQUENCE [LARGE SCALE GENOMIC DNA]</scope>
    <source>
        <strain evidence="2 3">SL54</strain>
    </source>
</reference>
<feature type="compositionally biased region" description="Low complexity" evidence="1">
    <location>
        <begin position="39"/>
        <end position="48"/>
    </location>
</feature>
<accession>A0ABT6W7Y6</accession>
<protein>
    <submittedName>
        <fullName evidence="2">Uncharacterized protein</fullName>
    </submittedName>
</protein>
<proteinExistence type="predicted"/>
<evidence type="ECO:0000313" key="3">
    <source>
        <dbReference type="Proteomes" id="UP001156398"/>
    </source>
</evidence>